<dbReference type="GeneID" id="116416725"/>
<dbReference type="InParanoid" id="A0A7M7Q596"/>
<evidence type="ECO:0000259" key="1">
    <source>
        <dbReference type="PROSITE" id="PS50013"/>
    </source>
</evidence>
<dbReference type="GO" id="GO:0005694">
    <property type="term" value="C:chromosome"/>
    <property type="evidence" value="ECO:0007669"/>
    <property type="project" value="UniProtKB-ARBA"/>
</dbReference>
<dbReference type="InterPro" id="IPR016197">
    <property type="entry name" value="Chromo-like_dom_sf"/>
</dbReference>
<feature type="domain" description="Chromo" evidence="1">
    <location>
        <begin position="109"/>
        <end position="149"/>
    </location>
</feature>
<evidence type="ECO:0000313" key="2">
    <source>
        <dbReference type="EnsemblMetazoa" id="XP_031781835"/>
    </source>
</evidence>
<dbReference type="PANTHER" id="PTHR46585:SF1">
    <property type="entry name" value="CHROMO DOMAIN-CONTAINING PROTEIN"/>
    <property type="match status" value="1"/>
</dbReference>
<dbReference type="Gene3D" id="2.40.50.40">
    <property type="match status" value="1"/>
</dbReference>
<keyword evidence="3" id="KW-1185">Reference proteome</keyword>
<dbReference type="KEGG" id="nvi:116416725"/>
<dbReference type="PANTHER" id="PTHR46585">
    <property type="entry name" value="INTEGRASE CORE DOMAIN CONTAINING PROTEIN"/>
    <property type="match status" value="1"/>
</dbReference>
<dbReference type="PROSITE" id="PS50013">
    <property type="entry name" value="CHROMO_2"/>
    <property type="match status" value="1"/>
</dbReference>
<reference evidence="2" key="1">
    <citation type="submission" date="2021-01" db="UniProtKB">
        <authorList>
            <consortium name="EnsemblMetazoa"/>
        </authorList>
    </citation>
    <scope>IDENTIFICATION</scope>
</reference>
<dbReference type="OrthoDB" id="7680611at2759"/>
<dbReference type="InterPro" id="IPR000953">
    <property type="entry name" value="Chromo/chromo_shadow_dom"/>
</dbReference>
<protein>
    <recommendedName>
        <fullName evidence="1">Chromo domain-containing protein</fullName>
    </recommendedName>
</protein>
<name>A0A7M7Q596_NASVI</name>
<dbReference type="SUPFAM" id="SSF54160">
    <property type="entry name" value="Chromo domain-like"/>
    <property type="match status" value="1"/>
</dbReference>
<accession>A0A7M7Q596</accession>
<evidence type="ECO:0000313" key="3">
    <source>
        <dbReference type="Proteomes" id="UP000002358"/>
    </source>
</evidence>
<dbReference type="Proteomes" id="UP000002358">
    <property type="component" value="Unassembled WGS sequence"/>
</dbReference>
<sequence>MVPAVVNIRNAVVARNNLEKRALSQRKKSRAHIYSVGDHVRISRLKGTFDKGYEKNCSEEIFKITRVSRRQNLFIYELTDLEGEIIDGFFYPEELARVGDDRLSQNKEFKVERVIKSRGRGVKKQVFEKWLGYPDKFNSWIKASEIVTL</sequence>
<organism evidence="2 3">
    <name type="scientific">Nasonia vitripennis</name>
    <name type="common">Parasitic wasp</name>
    <dbReference type="NCBI Taxonomy" id="7425"/>
    <lineage>
        <taxon>Eukaryota</taxon>
        <taxon>Metazoa</taxon>
        <taxon>Ecdysozoa</taxon>
        <taxon>Arthropoda</taxon>
        <taxon>Hexapoda</taxon>
        <taxon>Insecta</taxon>
        <taxon>Pterygota</taxon>
        <taxon>Neoptera</taxon>
        <taxon>Endopterygota</taxon>
        <taxon>Hymenoptera</taxon>
        <taxon>Apocrita</taxon>
        <taxon>Proctotrupomorpha</taxon>
        <taxon>Chalcidoidea</taxon>
        <taxon>Pteromalidae</taxon>
        <taxon>Pteromalinae</taxon>
        <taxon>Nasonia</taxon>
    </lineage>
</organism>
<dbReference type="AlphaFoldDB" id="A0A7M7Q596"/>
<proteinExistence type="predicted"/>
<dbReference type="EnsemblMetazoa" id="XM_031925975">
    <property type="protein sequence ID" value="XP_031781835"/>
    <property type="gene ID" value="LOC116416725"/>
</dbReference>
<dbReference type="RefSeq" id="XP_031781835.1">
    <property type="nucleotide sequence ID" value="XM_031925975.1"/>
</dbReference>